<accession>A0AAW1HYU1</accession>
<feature type="compositionally biased region" description="Pro residues" evidence="10">
    <location>
        <begin position="11"/>
        <end position="20"/>
    </location>
</feature>
<comment type="function">
    <text evidence="8">Acts as a component of the essential kinetochore-associated NDC80 complex, which is required for chromosome segregation and spindle checkpoint activity.</text>
</comment>
<dbReference type="Proteomes" id="UP001443914">
    <property type="component" value="Unassembled WGS sequence"/>
</dbReference>
<keyword evidence="5 9" id="KW-0175">Coiled coil</keyword>
<evidence type="ECO:0000256" key="1">
    <source>
        <dbReference type="ARBA" id="ARBA00007050"/>
    </source>
</evidence>
<proteinExistence type="inferred from homology"/>
<sequence>MKRGNRRGPPREPSLPPPQTPQFNTHHRDSDASFASSRPSSSFNVPPRHQQITDAAYKQAAVRAINAYLSSHHSPLPQISLKHLPSAKDLSDIFKFLLFKLDFSITSSQKLEDVLFLLLKYFNCPLKVNKSAFRSLGAPHSFPLLLALIHWLVQLAHFTDHLRSPDNSHRNWCKRDSIMAYSVDSYEAYMKGDDEKVEALDKEFAEKMENESSLMTENLKLMDEQAEALELELNALKSMPSEREVFEKQRKDLEVDFDKFQGYVASLQDANSVTVRALEEKEKELAAKVAEIGRTKEENEELKKRVESQGINMRDAERMKRQLMAVDREISDAEASRSSWEEKSWDLDSAIGLKFKELESLSIDCNQALRRIKLGGDYQYVLNAKGSSPAEVLGIDYKSTLKPAINAFADEIKKSTTAKLEEFIALQQHFKEMTAKTEAKRNRLAVLQSHIDDRERQLETIRNEINEYASRCAKEAEKIAGDVEAEVHNLVMMENEALNSLKAAELKLQEETRKSEDETQRCAYELFALIDSVSRYKEHVEKTIMDMRKDLSETTEYISNVYKT</sequence>
<keyword evidence="8" id="KW-0539">Nucleus</keyword>
<dbReference type="InterPro" id="IPR055260">
    <property type="entry name" value="Ndc80_CH"/>
</dbReference>
<feature type="region of interest" description="Disordered" evidence="10">
    <location>
        <begin position="1"/>
        <end position="47"/>
    </location>
</feature>
<dbReference type="Pfam" id="PF03801">
    <property type="entry name" value="Ndc80_HEC"/>
    <property type="match status" value="1"/>
</dbReference>
<evidence type="ECO:0000256" key="5">
    <source>
        <dbReference type="ARBA" id="ARBA00023054"/>
    </source>
</evidence>
<keyword evidence="2 8" id="KW-0158">Chromosome</keyword>
<dbReference type="PANTHER" id="PTHR46681">
    <property type="entry name" value="KINETOCHORE PROTEIN NDC80 HOMOLOG"/>
    <property type="match status" value="1"/>
</dbReference>
<evidence type="ECO:0000256" key="4">
    <source>
        <dbReference type="ARBA" id="ARBA00022776"/>
    </source>
</evidence>
<gene>
    <name evidence="12" type="ORF">RND81_10G067200</name>
</gene>
<reference evidence="12" key="1">
    <citation type="submission" date="2024-03" db="EMBL/GenBank/DDBJ databases">
        <title>WGS assembly of Saponaria officinalis var. Norfolk2.</title>
        <authorList>
            <person name="Jenkins J."/>
            <person name="Shu S."/>
            <person name="Grimwood J."/>
            <person name="Barry K."/>
            <person name="Goodstein D."/>
            <person name="Schmutz J."/>
            <person name="Leebens-Mack J."/>
            <person name="Osbourn A."/>
        </authorList>
    </citation>
    <scope>NUCLEOTIDE SEQUENCE [LARGE SCALE GENOMIC DNA]</scope>
    <source>
        <strain evidence="12">JIC</strain>
    </source>
</reference>
<comment type="subunit">
    <text evidence="8">Component of the NDC80 complex.</text>
</comment>
<keyword evidence="7 8" id="KW-0137">Centromere</keyword>
<evidence type="ECO:0000256" key="10">
    <source>
        <dbReference type="SAM" id="MobiDB-lite"/>
    </source>
</evidence>
<dbReference type="GO" id="GO:0005634">
    <property type="term" value="C:nucleus"/>
    <property type="evidence" value="ECO:0007669"/>
    <property type="project" value="UniProtKB-SubCell"/>
</dbReference>
<dbReference type="GO" id="GO:0031262">
    <property type="term" value="C:Ndc80 complex"/>
    <property type="evidence" value="ECO:0007669"/>
    <property type="project" value="UniProtKB-UniRule"/>
</dbReference>
<feature type="compositionally biased region" description="Low complexity" evidence="10">
    <location>
        <begin position="32"/>
        <end position="43"/>
    </location>
</feature>
<evidence type="ECO:0000259" key="11">
    <source>
        <dbReference type="Pfam" id="PF03801"/>
    </source>
</evidence>
<feature type="coiled-coil region" evidence="9">
    <location>
        <begin position="205"/>
        <end position="239"/>
    </location>
</feature>
<feature type="coiled-coil region" evidence="9">
    <location>
        <begin position="275"/>
        <end position="336"/>
    </location>
</feature>
<evidence type="ECO:0000256" key="6">
    <source>
        <dbReference type="ARBA" id="ARBA00023306"/>
    </source>
</evidence>
<dbReference type="InterPro" id="IPR055307">
    <property type="entry name" value="NDC80_plants"/>
</dbReference>
<comment type="subcellular location">
    <subcellularLocation>
        <location evidence="8">Chromosome</location>
        <location evidence="8">Centromere</location>
        <location evidence="8">Kinetochore</location>
    </subcellularLocation>
    <subcellularLocation>
        <location evidence="8">Nucleus</location>
    </subcellularLocation>
</comment>
<evidence type="ECO:0000256" key="8">
    <source>
        <dbReference type="RuleBase" id="RU368072"/>
    </source>
</evidence>
<comment type="similarity">
    <text evidence="1 8">Belongs to the NDC80/HEC1 family.</text>
</comment>
<dbReference type="GO" id="GO:0051315">
    <property type="term" value="P:attachment of mitotic spindle microtubules to kinetochore"/>
    <property type="evidence" value="ECO:0007669"/>
    <property type="project" value="UniProtKB-UniRule"/>
</dbReference>
<dbReference type="InterPro" id="IPR038273">
    <property type="entry name" value="Ndc80_sf"/>
</dbReference>
<keyword evidence="8" id="KW-0995">Kinetochore</keyword>
<organism evidence="12 13">
    <name type="scientific">Saponaria officinalis</name>
    <name type="common">Common soapwort</name>
    <name type="synonym">Lychnis saponaria</name>
    <dbReference type="NCBI Taxonomy" id="3572"/>
    <lineage>
        <taxon>Eukaryota</taxon>
        <taxon>Viridiplantae</taxon>
        <taxon>Streptophyta</taxon>
        <taxon>Embryophyta</taxon>
        <taxon>Tracheophyta</taxon>
        <taxon>Spermatophyta</taxon>
        <taxon>Magnoliopsida</taxon>
        <taxon>eudicotyledons</taxon>
        <taxon>Gunneridae</taxon>
        <taxon>Pentapetalae</taxon>
        <taxon>Caryophyllales</taxon>
        <taxon>Caryophyllaceae</taxon>
        <taxon>Caryophylleae</taxon>
        <taxon>Saponaria</taxon>
    </lineage>
</organism>
<dbReference type="GO" id="GO:0051301">
    <property type="term" value="P:cell division"/>
    <property type="evidence" value="ECO:0007669"/>
    <property type="project" value="UniProtKB-UniRule"/>
</dbReference>
<evidence type="ECO:0000256" key="7">
    <source>
        <dbReference type="ARBA" id="ARBA00023328"/>
    </source>
</evidence>
<feature type="domain" description="Kinetochore protein Ndc80 CH" evidence="11">
    <location>
        <begin position="26"/>
        <end position="161"/>
    </location>
</feature>
<evidence type="ECO:0000256" key="2">
    <source>
        <dbReference type="ARBA" id="ARBA00022454"/>
    </source>
</evidence>
<protein>
    <recommendedName>
        <fullName evidence="8">Kinetochore protein NDC80</fullName>
    </recommendedName>
</protein>
<name>A0AAW1HYU1_SAPOF</name>
<evidence type="ECO:0000256" key="9">
    <source>
        <dbReference type="SAM" id="Coils"/>
    </source>
</evidence>
<feature type="coiled-coil region" evidence="9">
    <location>
        <begin position="444"/>
        <end position="521"/>
    </location>
</feature>
<dbReference type="PANTHER" id="PTHR46681:SF1">
    <property type="entry name" value="KINETOCHORE PROTEIN NDC80 HOMOLOG"/>
    <property type="match status" value="1"/>
</dbReference>
<dbReference type="AlphaFoldDB" id="A0AAW1HYU1"/>
<keyword evidence="3 8" id="KW-0132">Cell division</keyword>
<dbReference type="EMBL" id="JBDFQZ010000010">
    <property type="protein sequence ID" value="KAK9682350.1"/>
    <property type="molecule type" value="Genomic_DNA"/>
</dbReference>
<keyword evidence="4 8" id="KW-0498">Mitosis</keyword>
<dbReference type="Gene3D" id="1.10.418.30">
    <property type="entry name" value="Ncd80 complex, Ncd80 subunit"/>
    <property type="match status" value="1"/>
</dbReference>
<evidence type="ECO:0000256" key="3">
    <source>
        <dbReference type="ARBA" id="ARBA00022618"/>
    </source>
</evidence>
<keyword evidence="13" id="KW-1185">Reference proteome</keyword>
<comment type="caution">
    <text evidence="12">The sequence shown here is derived from an EMBL/GenBank/DDBJ whole genome shotgun (WGS) entry which is preliminary data.</text>
</comment>
<keyword evidence="6 8" id="KW-0131">Cell cycle</keyword>
<evidence type="ECO:0000313" key="12">
    <source>
        <dbReference type="EMBL" id="KAK9682350.1"/>
    </source>
</evidence>
<evidence type="ECO:0000313" key="13">
    <source>
        <dbReference type="Proteomes" id="UP001443914"/>
    </source>
</evidence>